<dbReference type="Proteomes" id="UP000829998">
    <property type="component" value="Chromosome"/>
</dbReference>
<dbReference type="InterPro" id="IPR013325">
    <property type="entry name" value="RNA_pol_sigma_r2"/>
</dbReference>
<dbReference type="EMBL" id="CP096829">
    <property type="protein sequence ID" value="UPZ16999.1"/>
    <property type="molecule type" value="Genomic_DNA"/>
</dbReference>
<protein>
    <submittedName>
        <fullName evidence="2">Tetratricopeptide repeat protein</fullName>
    </submittedName>
</protein>
<keyword evidence="1" id="KW-0812">Transmembrane</keyword>
<keyword evidence="1" id="KW-1133">Transmembrane helix</keyword>
<accession>A0ABY4LV85</accession>
<name>A0ABY4LV85_9FLAO</name>
<evidence type="ECO:0000256" key="1">
    <source>
        <dbReference type="SAM" id="Phobius"/>
    </source>
</evidence>
<gene>
    <name evidence="2" type="ORF">M0M44_06540</name>
</gene>
<dbReference type="InterPro" id="IPR011990">
    <property type="entry name" value="TPR-like_helical_dom_sf"/>
</dbReference>
<evidence type="ECO:0000313" key="2">
    <source>
        <dbReference type="EMBL" id="UPZ16999.1"/>
    </source>
</evidence>
<keyword evidence="1" id="KW-0472">Membrane</keyword>
<evidence type="ECO:0000313" key="3">
    <source>
        <dbReference type="Proteomes" id="UP000829998"/>
    </source>
</evidence>
<dbReference type="Gene3D" id="1.25.40.10">
    <property type="entry name" value="Tetratricopeptide repeat domain"/>
    <property type="match status" value="1"/>
</dbReference>
<dbReference type="Pfam" id="PF12895">
    <property type="entry name" value="ANAPC3"/>
    <property type="match status" value="1"/>
</dbReference>
<sequence>MDLNKIHPDQKYIDGLAANDSVVIEMIYKKFAPKVVQFITNNSGDKDQAQDVVHEIMVLLFDQAKEGKFHLTCPFDAYFFLLCKRRWLNELKNSAHKDVTIYENVVSANESAHELIAQTEKFEEEQKRYGNENKLETEEDRIAFEENLTKISDKYFNKKKHKTASLKPWYFAVAISIIVMFGLFFFDYKHYPNFEDYDHPESAYFTERGVSEAVLKQAENNFNGKRYETAIPIFEMILKENNSDEIKYFYAVSLLQVSKYVKAETIFKELEAGNSIYKEKAKWNLALSKLKQGKYDECKAILQTISQDYEGYDDVEQLMEELE</sequence>
<dbReference type="Gene3D" id="1.10.1740.10">
    <property type="match status" value="1"/>
</dbReference>
<proteinExistence type="predicted"/>
<keyword evidence="3" id="KW-1185">Reference proteome</keyword>
<dbReference type="RefSeq" id="WP_248729038.1">
    <property type="nucleotide sequence ID" value="NZ_CP096829.1"/>
</dbReference>
<dbReference type="SUPFAM" id="SSF88946">
    <property type="entry name" value="Sigma2 domain of RNA polymerase sigma factors"/>
    <property type="match status" value="1"/>
</dbReference>
<dbReference type="SUPFAM" id="SSF48452">
    <property type="entry name" value="TPR-like"/>
    <property type="match status" value="1"/>
</dbReference>
<organism evidence="2 3">
    <name type="scientific">Flavobacterium humidisoli</name>
    <dbReference type="NCBI Taxonomy" id="2937442"/>
    <lineage>
        <taxon>Bacteria</taxon>
        <taxon>Pseudomonadati</taxon>
        <taxon>Bacteroidota</taxon>
        <taxon>Flavobacteriia</taxon>
        <taxon>Flavobacteriales</taxon>
        <taxon>Flavobacteriaceae</taxon>
        <taxon>Flavobacterium</taxon>
    </lineage>
</organism>
<reference evidence="2 3" key="1">
    <citation type="submission" date="2022-04" db="EMBL/GenBank/DDBJ databases">
        <authorList>
            <person name="Ra J.-S."/>
            <person name="Kim S.-B."/>
        </authorList>
    </citation>
    <scope>NUCLEOTIDE SEQUENCE [LARGE SCALE GENOMIC DNA]</scope>
    <source>
        <strain evidence="2 3">MMS21-Er5</strain>
    </source>
</reference>
<feature type="transmembrane region" description="Helical" evidence="1">
    <location>
        <begin position="168"/>
        <end position="186"/>
    </location>
</feature>